<feature type="compositionally biased region" description="Basic and acidic residues" evidence="1">
    <location>
        <begin position="87"/>
        <end position="105"/>
    </location>
</feature>
<sequence>MDPSTIASPQSLPTQPSPPFMALSDFMAQATPGSDTTNASDKPPSPRDDPAPAGRVEDSEQNTPSPSETRPETSVEVHAETPCWASRETRSRDAQPRPSTQKDDTPPPTDWLATRQQLLPRKSQGKKGDWIRGWSQAVSNHGEETYCGCSEPIENGTGFTRGRKPKTSTQLADNVRAILQRTASPSSSTHKTKPSTPGTPADPEVCRQCLRPPSPPLSARGSPSRRAADRLGPPFLPGTLTKRFSELFLRVRNSRSSSPPPGAVKSTARRAKNTPDPEPEAPWPEECQPRWAATGPGHKRLLVRPSSQPVSAPVQGTGAVKNVKSGRVRASGDGGGRSWFSKGHSRSRTKGSFLPTTSMGVRAPISPPSSSSDDIDGISDSDVEGPRMPGLSRSMSRLQRAAAMLQRATTRSKD</sequence>
<keyword evidence="3" id="KW-1185">Reference proteome</keyword>
<organism evidence="2 3">
    <name type="scientific">Dichotomopilus funicola</name>
    <dbReference type="NCBI Taxonomy" id="1934379"/>
    <lineage>
        <taxon>Eukaryota</taxon>
        <taxon>Fungi</taxon>
        <taxon>Dikarya</taxon>
        <taxon>Ascomycota</taxon>
        <taxon>Pezizomycotina</taxon>
        <taxon>Sordariomycetes</taxon>
        <taxon>Sordariomycetidae</taxon>
        <taxon>Sordariales</taxon>
        <taxon>Chaetomiaceae</taxon>
        <taxon>Dichotomopilus</taxon>
    </lineage>
</organism>
<feature type="compositionally biased region" description="Polar residues" evidence="1">
    <location>
        <begin position="31"/>
        <end position="40"/>
    </location>
</feature>
<evidence type="ECO:0000313" key="3">
    <source>
        <dbReference type="Proteomes" id="UP001302676"/>
    </source>
</evidence>
<dbReference type="Proteomes" id="UP001302676">
    <property type="component" value="Unassembled WGS sequence"/>
</dbReference>
<dbReference type="GeneID" id="87815643"/>
<accession>A0AAN6ZSP8</accession>
<proteinExistence type="predicted"/>
<feature type="compositionally biased region" description="Acidic residues" evidence="1">
    <location>
        <begin position="373"/>
        <end position="383"/>
    </location>
</feature>
<dbReference type="AlphaFoldDB" id="A0AAN6ZSP8"/>
<evidence type="ECO:0000313" key="2">
    <source>
        <dbReference type="EMBL" id="KAK4147666.1"/>
    </source>
</evidence>
<feature type="region of interest" description="Disordered" evidence="1">
    <location>
        <begin position="1"/>
        <end position="414"/>
    </location>
</feature>
<dbReference type="EMBL" id="MU853555">
    <property type="protein sequence ID" value="KAK4147666.1"/>
    <property type="molecule type" value="Genomic_DNA"/>
</dbReference>
<feature type="compositionally biased region" description="Low complexity" evidence="1">
    <location>
        <begin position="182"/>
        <end position="199"/>
    </location>
</feature>
<feature type="compositionally biased region" description="Basic and acidic residues" evidence="1">
    <location>
        <begin position="44"/>
        <end position="58"/>
    </location>
</feature>
<reference evidence="2" key="2">
    <citation type="submission" date="2023-05" db="EMBL/GenBank/DDBJ databases">
        <authorList>
            <consortium name="Lawrence Berkeley National Laboratory"/>
            <person name="Steindorff A."/>
            <person name="Hensen N."/>
            <person name="Bonometti L."/>
            <person name="Westerberg I."/>
            <person name="Brannstrom I.O."/>
            <person name="Guillou S."/>
            <person name="Cros-Aarteil S."/>
            <person name="Calhoun S."/>
            <person name="Haridas S."/>
            <person name="Kuo A."/>
            <person name="Mondo S."/>
            <person name="Pangilinan J."/>
            <person name="Riley R."/>
            <person name="Labutti K."/>
            <person name="Andreopoulos B."/>
            <person name="Lipzen A."/>
            <person name="Chen C."/>
            <person name="Yanf M."/>
            <person name="Daum C."/>
            <person name="Ng V."/>
            <person name="Clum A."/>
            <person name="Ohm R."/>
            <person name="Martin F."/>
            <person name="Silar P."/>
            <person name="Natvig D."/>
            <person name="Lalanne C."/>
            <person name="Gautier V."/>
            <person name="Ament-Velasquez S.L."/>
            <person name="Kruys A."/>
            <person name="Hutchinson M.I."/>
            <person name="Powell A.J."/>
            <person name="Barry K."/>
            <person name="Miller A.N."/>
            <person name="Grigoriev I.V."/>
            <person name="Debuchy R."/>
            <person name="Gladieux P."/>
            <person name="Thoren M.H."/>
            <person name="Johannesson H."/>
        </authorList>
    </citation>
    <scope>NUCLEOTIDE SEQUENCE</scope>
    <source>
        <strain evidence="2">CBS 141.50</strain>
    </source>
</reference>
<comment type="caution">
    <text evidence="2">The sequence shown here is derived from an EMBL/GenBank/DDBJ whole genome shotgun (WGS) entry which is preliminary data.</text>
</comment>
<evidence type="ECO:0000256" key="1">
    <source>
        <dbReference type="SAM" id="MobiDB-lite"/>
    </source>
</evidence>
<feature type="compositionally biased region" description="Low complexity" evidence="1">
    <location>
        <begin position="397"/>
        <end position="414"/>
    </location>
</feature>
<dbReference type="RefSeq" id="XP_062641037.1">
    <property type="nucleotide sequence ID" value="XM_062779030.1"/>
</dbReference>
<protein>
    <submittedName>
        <fullName evidence="2">Uncharacterized protein</fullName>
    </submittedName>
</protein>
<name>A0AAN6ZSP8_9PEZI</name>
<reference evidence="2" key="1">
    <citation type="journal article" date="2023" name="Mol. Phylogenet. Evol.">
        <title>Genome-scale phylogeny and comparative genomics of the fungal order Sordariales.</title>
        <authorList>
            <person name="Hensen N."/>
            <person name="Bonometti L."/>
            <person name="Westerberg I."/>
            <person name="Brannstrom I.O."/>
            <person name="Guillou S."/>
            <person name="Cros-Aarteil S."/>
            <person name="Calhoun S."/>
            <person name="Haridas S."/>
            <person name="Kuo A."/>
            <person name="Mondo S."/>
            <person name="Pangilinan J."/>
            <person name="Riley R."/>
            <person name="LaButti K."/>
            <person name="Andreopoulos B."/>
            <person name="Lipzen A."/>
            <person name="Chen C."/>
            <person name="Yan M."/>
            <person name="Daum C."/>
            <person name="Ng V."/>
            <person name="Clum A."/>
            <person name="Steindorff A."/>
            <person name="Ohm R.A."/>
            <person name="Martin F."/>
            <person name="Silar P."/>
            <person name="Natvig D.O."/>
            <person name="Lalanne C."/>
            <person name="Gautier V."/>
            <person name="Ament-Velasquez S.L."/>
            <person name="Kruys A."/>
            <person name="Hutchinson M.I."/>
            <person name="Powell A.J."/>
            <person name="Barry K."/>
            <person name="Miller A.N."/>
            <person name="Grigoriev I.V."/>
            <person name="Debuchy R."/>
            <person name="Gladieux P."/>
            <person name="Hiltunen Thoren M."/>
            <person name="Johannesson H."/>
        </authorList>
    </citation>
    <scope>NUCLEOTIDE SEQUENCE</scope>
    <source>
        <strain evidence="2">CBS 141.50</strain>
    </source>
</reference>
<feature type="compositionally biased region" description="Basic and acidic residues" evidence="1">
    <location>
        <begin position="69"/>
        <end position="79"/>
    </location>
</feature>
<gene>
    <name evidence="2" type="ORF">C8A04DRAFT_24213</name>
</gene>